<evidence type="ECO:0000256" key="2">
    <source>
        <dbReference type="ARBA" id="ARBA00022801"/>
    </source>
</evidence>
<evidence type="ECO:0000313" key="5">
    <source>
        <dbReference type="Proteomes" id="UP000674234"/>
    </source>
</evidence>
<accession>A0A941AJ26</accession>
<dbReference type="InterPro" id="IPR013094">
    <property type="entry name" value="AB_hydrolase_3"/>
</dbReference>
<dbReference type="SUPFAM" id="SSF53474">
    <property type="entry name" value="alpha/beta-Hydrolases"/>
    <property type="match status" value="1"/>
</dbReference>
<dbReference type="GO" id="GO:0004806">
    <property type="term" value="F:triacylglycerol lipase activity"/>
    <property type="evidence" value="ECO:0007669"/>
    <property type="project" value="TreeGrafter"/>
</dbReference>
<sequence>MSSGGSAPLVVDQMRRALRLAHERRGSFEDIRRREALVAARRRALIPAVAETCGGVGTLRVRRGTTGGPGVIVFAHGGGFVTGSPELCLPLAVRLAESSGCDVVLPRYRLAPEHPAPAAIDDVTAVVVAVSAALRAADGASGGVVLAGCSAGGGIALSAARALRGTDAAPRGLVLTSPWVDLRLLTPTLSRAGRLDPAVTSDELGRCADAYRGPLPVTDPHVSPVLGDLPGLPPALVQVGTDEALHGDAALLTARLRADGVDCELREWPAMIHNWQFFLESLAEAGAAVDEAARWCRERLARPPGGPGGRGDAR</sequence>
<evidence type="ECO:0000313" key="4">
    <source>
        <dbReference type="EMBL" id="MBP2703753.1"/>
    </source>
</evidence>
<comment type="caution">
    <text evidence="4">The sequence shown here is derived from an EMBL/GenBank/DDBJ whole genome shotgun (WGS) entry which is preliminary data.</text>
</comment>
<dbReference type="RefSeq" id="WP_210155039.1">
    <property type="nucleotide sequence ID" value="NZ_JAFCNB010000003.1"/>
</dbReference>
<dbReference type="Proteomes" id="UP000674234">
    <property type="component" value="Unassembled WGS sequence"/>
</dbReference>
<keyword evidence="5" id="KW-1185">Reference proteome</keyword>
<dbReference type="AlphaFoldDB" id="A0A941AJ26"/>
<gene>
    <name evidence="4" type="ORF">JOL79_08045</name>
</gene>
<reference evidence="4" key="1">
    <citation type="submission" date="2021-02" db="EMBL/GenBank/DDBJ databases">
        <title>Draft genome sequence of Microbispora sp. RL4-1S isolated from rice leaves in Thailand.</title>
        <authorList>
            <person name="Muangham S."/>
            <person name="Duangmal K."/>
        </authorList>
    </citation>
    <scope>NUCLEOTIDE SEQUENCE</scope>
    <source>
        <strain evidence="4">RL4-1S</strain>
    </source>
</reference>
<name>A0A941AJ26_9ACTN</name>
<feature type="domain" description="Alpha/beta hydrolase fold-3" evidence="3">
    <location>
        <begin position="72"/>
        <end position="276"/>
    </location>
</feature>
<protein>
    <submittedName>
        <fullName evidence="4">Alpha/beta hydrolase</fullName>
    </submittedName>
</protein>
<evidence type="ECO:0000256" key="1">
    <source>
        <dbReference type="ARBA" id="ARBA00010515"/>
    </source>
</evidence>
<organism evidence="4 5">
    <name type="scientific">Microbispora oryzae</name>
    <dbReference type="NCBI Taxonomy" id="2806554"/>
    <lineage>
        <taxon>Bacteria</taxon>
        <taxon>Bacillati</taxon>
        <taxon>Actinomycetota</taxon>
        <taxon>Actinomycetes</taxon>
        <taxon>Streptosporangiales</taxon>
        <taxon>Streptosporangiaceae</taxon>
        <taxon>Microbispora</taxon>
    </lineage>
</organism>
<dbReference type="PANTHER" id="PTHR48081:SF30">
    <property type="entry name" value="ACETYL-HYDROLASE LIPR-RELATED"/>
    <property type="match status" value="1"/>
</dbReference>
<proteinExistence type="inferred from homology"/>
<comment type="similarity">
    <text evidence="1">Belongs to the 'GDXG' lipolytic enzyme family.</text>
</comment>
<dbReference type="PANTHER" id="PTHR48081">
    <property type="entry name" value="AB HYDROLASE SUPERFAMILY PROTEIN C4A8.06C"/>
    <property type="match status" value="1"/>
</dbReference>
<dbReference type="Pfam" id="PF07859">
    <property type="entry name" value="Abhydrolase_3"/>
    <property type="match status" value="1"/>
</dbReference>
<dbReference type="Gene3D" id="3.40.50.1820">
    <property type="entry name" value="alpha/beta hydrolase"/>
    <property type="match status" value="1"/>
</dbReference>
<dbReference type="InterPro" id="IPR029058">
    <property type="entry name" value="AB_hydrolase_fold"/>
</dbReference>
<dbReference type="InterPro" id="IPR050300">
    <property type="entry name" value="GDXG_lipolytic_enzyme"/>
</dbReference>
<evidence type="ECO:0000259" key="3">
    <source>
        <dbReference type="Pfam" id="PF07859"/>
    </source>
</evidence>
<keyword evidence="2 4" id="KW-0378">Hydrolase</keyword>
<dbReference type="EMBL" id="JAFCNB010000003">
    <property type="protein sequence ID" value="MBP2703753.1"/>
    <property type="molecule type" value="Genomic_DNA"/>
</dbReference>